<dbReference type="Pfam" id="PF01323">
    <property type="entry name" value="DSBA"/>
    <property type="match status" value="1"/>
</dbReference>
<dbReference type="Gene3D" id="3.40.30.10">
    <property type="entry name" value="Glutaredoxin"/>
    <property type="match status" value="1"/>
</dbReference>
<proteinExistence type="predicted"/>
<dbReference type="InterPro" id="IPR001853">
    <property type="entry name" value="DSBA-like_thioredoxin_dom"/>
</dbReference>
<evidence type="ECO:0000313" key="4">
    <source>
        <dbReference type="Proteomes" id="UP000266091"/>
    </source>
</evidence>
<dbReference type="RefSeq" id="WP_116270484.1">
    <property type="nucleotide sequence ID" value="NZ_BGZJ01000001.1"/>
</dbReference>
<dbReference type="PANTHER" id="PTHR13887:SF41">
    <property type="entry name" value="THIOREDOXIN SUPERFAMILY PROTEIN"/>
    <property type="match status" value="1"/>
</dbReference>
<organism evidence="3 4">
    <name type="scientific">Mesosutterella multiformis</name>
    <dbReference type="NCBI Taxonomy" id="2259133"/>
    <lineage>
        <taxon>Bacteria</taxon>
        <taxon>Pseudomonadati</taxon>
        <taxon>Pseudomonadota</taxon>
        <taxon>Betaproteobacteria</taxon>
        <taxon>Burkholderiales</taxon>
        <taxon>Sutterellaceae</taxon>
        <taxon>Mesosutterella</taxon>
    </lineage>
</organism>
<dbReference type="SUPFAM" id="SSF52833">
    <property type="entry name" value="Thioredoxin-like"/>
    <property type="match status" value="1"/>
</dbReference>
<accession>A0A401LM43</accession>
<feature type="domain" description="DSBA-like thioredoxin" evidence="2">
    <location>
        <begin position="3"/>
        <end position="209"/>
    </location>
</feature>
<dbReference type="InterPro" id="IPR036249">
    <property type="entry name" value="Thioredoxin-like_sf"/>
</dbReference>
<feature type="region of interest" description="Disordered" evidence="1">
    <location>
        <begin position="221"/>
        <end position="246"/>
    </location>
</feature>
<dbReference type="AlphaFoldDB" id="A0A388SD73"/>
<evidence type="ECO:0000313" key="3">
    <source>
        <dbReference type="EMBL" id="GBO94248.1"/>
    </source>
</evidence>
<reference evidence="3 4" key="1">
    <citation type="journal article" date="2018" name="Int. J. Syst. Evol. Microbiol.">
        <title>Mesosutterella multiformis gen. nov., sp. nov., a member of the family Sutterellaceae and Sutterella megalosphaeroides sp. nov., isolated from human faeces.</title>
        <authorList>
            <person name="Sakamoto M."/>
            <person name="Ikeyama N."/>
            <person name="Kunihiro T."/>
            <person name="Iino T."/>
            <person name="Yuki M."/>
            <person name="Ohkuma M."/>
        </authorList>
    </citation>
    <scope>NUCLEOTIDE SEQUENCE [LARGE SCALE GENOMIC DNA]</scope>
    <source>
        <strain evidence="3 4">4NBBH2</strain>
    </source>
</reference>
<dbReference type="EMBL" id="BGZJ01000001">
    <property type="protein sequence ID" value="GBO94248.1"/>
    <property type="molecule type" value="Genomic_DNA"/>
</dbReference>
<comment type="caution">
    <text evidence="3">The sequence shown here is derived from an EMBL/GenBank/DDBJ whole genome shotgun (WGS) entry which is preliminary data.</text>
</comment>
<name>A0A388SD73_9BURK</name>
<accession>A0A388SD73</accession>
<protein>
    <submittedName>
        <fullName evidence="3">DSBA oxidoreductase</fullName>
    </submittedName>
</protein>
<dbReference type="PANTHER" id="PTHR13887">
    <property type="entry name" value="GLUTATHIONE S-TRANSFERASE KAPPA"/>
    <property type="match status" value="1"/>
</dbReference>
<dbReference type="OrthoDB" id="9799122at2"/>
<sequence length="246" mass="27086">MKITFWSDFACPWCWIGETNLEAALKSLGRTAEFEMKAYELAPNAPRMGGETTFPRLLARGLSWEEAEGRIKEVDEAGAAAGLPFAYGDAIQSNTFDAHRVRKFVEAHFGRDAAEKLSERFFRAYFSDHVELGNPEVLCRLAGETGIPSGQVRAFLDAPLDTGTEARIIADAVREDEMTARSTGVTSVPFFIINGKYSVPGALDQAGWEDGLKQVFEEEDRERQRGPFGAGVTCGPDGCSIDFDRE</sequence>
<dbReference type="CDD" id="cd03024">
    <property type="entry name" value="DsbA_FrnE"/>
    <property type="match status" value="1"/>
</dbReference>
<dbReference type="Proteomes" id="UP000266091">
    <property type="component" value="Unassembled WGS sequence"/>
</dbReference>
<gene>
    <name evidence="3" type="primary">frnE</name>
    <name evidence="3" type="ORF">MESMUL_16020</name>
</gene>
<keyword evidence="4" id="KW-1185">Reference proteome</keyword>
<dbReference type="GO" id="GO:0016491">
    <property type="term" value="F:oxidoreductase activity"/>
    <property type="evidence" value="ECO:0007669"/>
    <property type="project" value="InterPro"/>
</dbReference>
<evidence type="ECO:0000256" key="1">
    <source>
        <dbReference type="SAM" id="MobiDB-lite"/>
    </source>
</evidence>
<evidence type="ECO:0000259" key="2">
    <source>
        <dbReference type="Pfam" id="PF01323"/>
    </source>
</evidence>